<organism evidence="5 6">
    <name type="scientific">Magallana gigas</name>
    <name type="common">Pacific oyster</name>
    <name type="synonym">Crassostrea gigas</name>
    <dbReference type="NCBI Taxonomy" id="29159"/>
    <lineage>
        <taxon>Eukaryota</taxon>
        <taxon>Metazoa</taxon>
        <taxon>Spiralia</taxon>
        <taxon>Lophotrochozoa</taxon>
        <taxon>Mollusca</taxon>
        <taxon>Bivalvia</taxon>
        <taxon>Autobranchia</taxon>
        <taxon>Pteriomorphia</taxon>
        <taxon>Ostreida</taxon>
        <taxon>Ostreoidea</taxon>
        <taxon>Ostreidae</taxon>
        <taxon>Magallana</taxon>
    </lineage>
</organism>
<dbReference type="SMART" id="SM00248">
    <property type="entry name" value="ANK"/>
    <property type="match status" value="4"/>
</dbReference>
<keyword evidence="1" id="KW-0677">Repeat</keyword>
<dbReference type="GO" id="GO:0005829">
    <property type="term" value="C:cytosol"/>
    <property type="evidence" value="ECO:0007669"/>
    <property type="project" value="TreeGrafter"/>
</dbReference>
<dbReference type="Proteomes" id="UP000005408">
    <property type="component" value="Unassembled WGS sequence"/>
</dbReference>
<keyword evidence="2 3" id="KW-0040">ANK repeat</keyword>
<dbReference type="PROSITE" id="PS50297">
    <property type="entry name" value="ANK_REP_REGION"/>
    <property type="match status" value="2"/>
</dbReference>
<dbReference type="AlphaFoldDB" id="A0A8W8LZH4"/>
<evidence type="ECO:0000256" key="1">
    <source>
        <dbReference type="ARBA" id="ARBA00022737"/>
    </source>
</evidence>
<sequence>MIMDEKLDVSNLDENCLSLEEDCCPVNTEGESGYFSAISLQQSVKDGYNSSLQEWPYSDLSLSHPSVTGDDFHSRSSHSSFRPRETRDTPVSPGISQPLQSLDLSRGQCHHSLGHEPLGHGRTEEEGTRLNYPKKTNNSQLLEALWQNQTERAASLIRNIADDDRERLNLPNGNLQTVLHVATLLKMVEIVHLLVKEKADITQCDNRGETPLHIACREGYIEIIKVIHSNANRQTVLGGLDARNFEGLNCLHLAAVNLHFDMVKLLANIGVDVNAKDGMYHFTILHYAVEKNSEELLECVLNLENISLTETSYSGETALQLAEKYRYCGLTKMLREHFSSYSPE</sequence>
<protein>
    <recommendedName>
        <fullName evidence="7">NF-kappa-B inhibitor alpha</fullName>
    </recommendedName>
</protein>
<accession>A0A8W8LZH4</accession>
<dbReference type="Gene3D" id="1.25.40.20">
    <property type="entry name" value="Ankyrin repeat-containing domain"/>
    <property type="match status" value="1"/>
</dbReference>
<dbReference type="PANTHER" id="PTHR46680:SF3">
    <property type="entry name" value="NF-KAPPA-B INHIBITOR CACTUS"/>
    <property type="match status" value="1"/>
</dbReference>
<dbReference type="Pfam" id="PF12796">
    <property type="entry name" value="Ank_2"/>
    <property type="match status" value="1"/>
</dbReference>
<dbReference type="PROSITE" id="PS50088">
    <property type="entry name" value="ANK_REPEAT"/>
    <property type="match status" value="3"/>
</dbReference>
<dbReference type="InterPro" id="IPR002110">
    <property type="entry name" value="Ankyrin_rpt"/>
</dbReference>
<dbReference type="PANTHER" id="PTHR46680">
    <property type="entry name" value="NF-KAPPA-B INHIBITOR ALPHA"/>
    <property type="match status" value="1"/>
</dbReference>
<dbReference type="InterPro" id="IPR036770">
    <property type="entry name" value="Ankyrin_rpt-contain_sf"/>
</dbReference>
<dbReference type="OrthoDB" id="10254947at2759"/>
<dbReference type="EnsemblMetazoa" id="G30867.7">
    <property type="protein sequence ID" value="G30867.7:cds"/>
    <property type="gene ID" value="G30867"/>
</dbReference>
<evidence type="ECO:0000313" key="6">
    <source>
        <dbReference type="Proteomes" id="UP000005408"/>
    </source>
</evidence>
<evidence type="ECO:0000256" key="4">
    <source>
        <dbReference type="SAM" id="MobiDB-lite"/>
    </source>
</evidence>
<feature type="region of interest" description="Disordered" evidence="4">
    <location>
        <begin position="67"/>
        <end position="100"/>
    </location>
</feature>
<dbReference type="SUPFAM" id="SSF48403">
    <property type="entry name" value="Ankyrin repeat"/>
    <property type="match status" value="1"/>
</dbReference>
<feature type="repeat" description="ANK" evidence="3">
    <location>
        <begin position="207"/>
        <end position="227"/>
    </location>
</feature>
<name>A0A8W8LZH4_MAGGI</name>
<keyword evidence="6" id="KW-1185">Reference proteome</keyword>
<dbReference type="OMA" id="GANICQC"/>
<evidence type="ECO:0000256" key="2">
    <source>
        <dbReference type="ARBA" id="ARBA00023043"/>
    </source>
</evidence>
<dbReference type="PRINTS" id="PR01415">
    <property type="entry name" value="ANKYRIN"/>
</dbReference>
<feature type="repeat" description="ANK" evidence="3">
    <location>
        <begin position="246"/>
        <end position="278"/>
    </location>
</feature>
<evidence type="ECO:0000256" key="3">
    <source>
        <dbReference type="PROSITE-ProRule" id="PRU00023"/>
    </source>
</evidence>
<dbReference type="GO" id="GO:0051059">
    <property type="term" value="F:NF-kappaB binding"/>
    <property type="evidence" value="ECO:0007669"/>
    <property type="project" value="TreeGrafter"/>
</dbReference>
<reference evidence="5" key="1">
    <citation type="submission" date="2022-08" db="UniProtKB">
        <authorList>
            <consortium name="EnsemblMetazoa"/>
        </authorList>
    </citation>
    <scope>IDENTIFICATION</scope>
    <source>
        <strain evidence="5">05x7-T-G4-1.051#20</strain>
    </source>
</reference>
<evidence type="ECO:0000313" key="5">
    <source>
        <dbReference type="EnsemblMetazoa" id="G30867.7:cds"/>
    </source>
</evidence>
<dbReference type="GO" id="GO:0071356">
    <property type="term" value="P:cellular response to tumor necrosis factor"/>
    <property type="evidence" value="ECO:0007669"/>
    <property type="project" value="TreeGrafter"/>
</dbReference>
<dbReference type="InterPro" id="IPR051070">
    <property type="entry name" value="NF-kappa-B_inhibitor"/>
</dbReference>
<evidence type="ECO:0008006" key="7">
    <source>
        <dbReference type="Google" id="ProtNLM"/>
    </source>
</evidence>
<proteinExistence type="predicted"/>
<feature type="repeat" description="ANK" evidence="3">
    <location>
        <begin position="174"/>
        <end position="206"/>
    </location>
</feature>